<reference evidence="8 9" key="2">
    <citation type="journal article" date="2012" name="Stand. Genomic Sci.">
        <title>Complete Genome Sequence of Clostridium clariflavum DSM 19732.</title>
        <authorList>
            <person name="Izquierdo J.A."/>
            <person name="Goodwin L."/>
            <person name="Davenport K.W."/>
            <person name="Teshima H."/>
            <person name="Bruce D."/>
            <person name="Detter C."/>
            <person name="Tapia R."/>
            <person name="Han S."/>
            <person name="Land M."/>
            <person name="Hauser L."/>
            <person name="Jeffries C.D."/>
            <person name="Han J."/>
            <person name="Pitluck S."/>
            <person name="Nolan M."/>
            <person name="Chen A."/>
            <person name="Huntemann M."/>
            <person name="Mavromatis K."/>
            <person name="Mikhailova N."/>
            <person name="Liolios K."/>
            <person name="Woyke T."/>
            <person name="Lynd L.R."/>
        </authorList>
    </citation>
    <scope>NUCLEOTIDE SEQUENCE [LARGE SCALE GENOMIC DNA]</scope>
    <source>
        <strain evidence="9">DSM 19732 / NBRC 101661 / EBR45</strain>
    </source>
</reference>
<dbReference type="Pfam" id="PF07683">
    <property type="entry name" value="CobW_C"/>
    <property type="match status" value="1"/>
</dbReference>
<evidence type="ECO:0000256" key="5">
    <source>
        <dbReference type="ARBA" id="ARBA00049117"/>
    </source>
</evidence>
<protein>
    <submittedName>
        <fullName evidence="8">Putative GTPase, G3E family</fullName>
    </submittedName>
</protein>
<name>G8LVC8_ACECE</name>
<dbReference type="HOGENOM" id="CLU_017452_1_3_9"/>
<evidence type="ECO:0000256" key="4">
    <source>
        <dbReference type="ARBA" id="ARBA00034320"/>
    </source>
</evidence>
<organism evidence="8 9">
    <name type="scientific">Acetivibrio clariflavus (strain DSM 19732 / NBRC 101661 / EBR45)</name>
    <name type="common">Clostridium clariflavum</name>
    <dbReference type="NCBI Taxonomy" id="720554"/>
    <lineage>
        <taxon>Bacteria</taxon>
        <taxon>Bacillati</taxon>
        <taxon>Bacillota</taxon>
        <taxon>Clostridia</taxon>
        <taxon>Eubacteriales</taxon>
        <taxon>Oscillospiraceae</taxon>
        <taxon>Acetivibrio</taxon>
    </lineage>
</organism>
<dbReference type="PANTHER" id="PTHR13748">
    <property type="entry name" value="COBW-RELATED"/>
    <property type="match status" value="1"/>
</dbReference>
<keyword evidence="3" id="KW-0143">Chaperone</keyword>
<dbReference type="OrthoDB" id="9808822at2"/>
<evidence type="ECO:0000256" key="1">
    <source>
        <dbReference type="ARBA" id="ARBA00022741"/>
    </source>
</evidence>
<dbReference type="InterPro" id="IPR027417">
    <property type="entry name" value="P-loop_NTPase"/>
</dbReference>
<evidence type="ECO:0000313" key="9">
    <source>
        <dbReference type="Proteomes" id="UP000005435"/>
    </source>
</evidence>
<dbReference type="GO" id="GO:0005737">
    <property type="term" value="C:cytoplasm"/>
    <property type="evidence" value="ECO:0007669"/>
    <property type="project" value="TreeGrafter"/>
</dbReference>
<proteinExistence type="inferred from homology"/>
<dbReference type="RefSeq" id="WP_014254110.1">
    <property type="nucleotide sequence ID" value="NC_016627.1"/>
</dbReference>
<comment type="similarity">
    <text evidence="4">Belongs to the SIMIBI class G3E GTPase family. ZNG1 subfamily.</text>
</comment>
<evidence type="ECO:0000259" key="6">
    <source>
        <dbReference type="Pfam" id="PF02492"/>
    </source>
</evidence>
<reference evidence="9" key="1">
    <citation type="submission" date="2011-12" db="EMBL/GenBank/DDBJ databases">
        <title>Complete sequence of Clostridium clariflavum DSM 19732.</title>
        <authorList>
            <consortium name="US DOE Joint Genome Institute"/>
            <person name="Lucas S."/>
            <person name="Han J."/>
            <person name="Lapidus A."/>
            <person name="Cheng J.-F."/>
            <person name="Goodwin L."/>
            <person name="Pitluck S."/>
            <person name="Peters L."/>
            <person name="Teshima H."/>
            <person name="Detter J.C."/>
            <person name="Han C."/>
            <person name="Tapia R."/>
            <person name="Land M."/>
            <person name="Hauser L."/>
            <person name="Kyrpides N."/>
            <person name="Ivanova N."/>
            <person name="Pagani I."/>
            <person name="Kitzmiller T."/>
            <person name="Lynd L."/>
            <person name="Izquierdo J."/>
            <person name="Woyke T."/>
        </authorList>
    </citation>
    <scope>NUCLEOTIDE SEQUENCE [LARGE SCALE GENOMIC DNA]</scope>
    <source>
        <strain evidence="9">DSM 19732 / NBRC 101661 / EBR45</strain>
    </source>
</reference>
<accession>G8LVC8</accession>
<gene>
    <name evidence="8" type="ordered locus">Clocl_0782</name>
</gene>
<keyword evidence="1" id="KW-0547">Nucleotide-binding</keyword>
<evidence type="ECO:0000313" key="8">
    <source>
        <dbReference type="EMBL" id="AEV67482.1"/>
    </source>
</evidence>
<dbReference type="InterPro" id="IPR003495">
    <property type="entry name" value="CobW/HypB/UreG_nucleotide-bd"/>
</dbReference>
<feature type="domain" description="CobW C-terminal" evidence="7">
    <location>
        <begin position="236"/>
        <end position="309"/>
    </location>
</feature>
<comment type="catalytic activity">
    <reaction evidence="5">
        <text>GTP + H2O = GDP + phosphate + H(+)</text>
        <dbReference type="Rhea" id="RHEA:19669"/>
        <dbReference type="ChEBI" id="CHEBI:15377"/>
        <dbReference type="ChEBI" id="CHEBI:15378"/>
        <dbReference type="ChEBI" id="CHEBI:37565"/>
        <dbReference type="ChEBI" id="CHEBI:43474"/>
        <dbReference type="ChEBI" id="CHEBI:58189"/>
    </reaction>
    <physiologicalReaction direction="left-to-right" evidence="5">
        <dbReference type="Rhea" id="RHEA:19670"/>
    </physiologicalReaction>
</comment>
<keyword evidence="9" id="KW-1185">Reference proteome</keyword>
<dbReference type="InterPro" id="IPR036627">
    <property type="entry name" value="CobW-likC_sf"/>
</dbReference>
<dbReference type="AlphaFoldDB" id="G8LVC8"/>
<dbReference type="Gene3D" id="3.30.1220.10">
    <property type="entry name" value="CobW-like, C-terminal domain"/>
    <property type="match status" value="1"/>
</dbReference>
<dbReference type="InterPro" id="IPR011629">
    <property type="entry name" value="CobW-like_C"/>
</dbReference>
<dbReference type="eggNOG" id="COG0523">
    <property type="taxonomic scope" value="Bacteria"/>
</dbReference>
<dbReference type="GO" id="GO:0000166">
    <property type="term" value="F:nucleotide binding"/>
    <property type="evidence" value="ECO:0007669"/>
    <property type="project" value="UniProtKB-KW"/>
</dbReference>
<dbReference type="Pfam" id="PF02492">
    <property type="entry name" value="cobW"/>
    <property type="match status" value="1"/>
</dbReference>
<feature type="domain" description="CobW/HypB/UreG nucleotide-binding" evidence="6">
    <location>
        <begin position="4"/>
        <end position="179"/>
    </location>
</feature>
<dbReference type="KEGG" id="ccl:Clocl_0782"/>
<dbReference type="SUPFAM" id="SSF52540">
    <property type="entry name" value="P-loop containing nucleoside triphosphate hydrolases"/>
    <property type="match status" value="1"/>
</dbReference>
<dbReference type="STRING" id="720554.Clocl_0782"/>
<evidence type="ECO:0000259" key="7">
    <source>
        <dbReference type="Pfam" id="PF07683"/>
    </source>
</evidence>
<evidence type="ECO:0000256" key="2">
    <source>
        <dbReference type="ARBA" id="ARBA00022801"/>
    </source>
</evidence>
<dbReference type="EMBL" id="CP003065">
    <property type="protein sequence ID" value="AEV67482.1"/>
    <property type="molecule type" value="Genomic_DNA"/>
</dbReference>
<keyword evidence="2" id="KW-0378">Hydrolase</keyword>
<dbReference type="Proteomes" id="UP000005435">
    <property type="component" value="Chromosome"/>
</dbReference>
<dbReference type="InterPro" id="IPR051316">
    <property type="entry name" value="Zinc-reg_GTPase_activator"/>
</dbReference>
<evidence type="ECO:0000256" key="3">
    <source>
        <dbReference type="ARBA" id="ARBA00023186"/>
    </source>
</evidence>
<dbReference type="SUPFAM" id="SSF90002">
    <property type="entry name" value="Hypothetical protein YjiA, C-terminal domain"/>
    <property type="match status" value="1"/>
</dbReference>
<dbReference type="Gene3D" id="3.40.50.300">
    <property type="entry name" value="P-loop containing nucleotide triphosphate hydrolases"/>
    <property type="match status" value="1"/>
</dbReference>
<dbReference type="CDD" id="cd03112">
    <property type="entry name" value="CobW-like"/>
    <property type="match status" value="1"/>
</dbReference>
<dbReference type="GO" id="GO:0016787">
    <property type="term" value="F:hydrolase activity"/>
    <property type="evidence" value="ECO:0007669"/>
    <property type="project" value="UniProtKB-KW"/>
</dbReference>
<sequence>MIKVNVISGFLGAGKTTLIRHLAAALAENNERVVILENEFGKVGIDGKLLGHEGLSVIEISSGCICCTLKHDFMTALLSIAEDFRPDRILIEPSGIFVLSEMYDIFNNPQINSKLNLCSAFTVIDCINFLKQREHYGYFFENQIRYADKLILSKIKGISKDTLIKIMEELQGINPGVEIFSGEWSNMDNKDFLSLLHVQKHASALEKVQLNNAGSSHHTHGDHNFTAFGLVPQFNCSKAKLSEKLATLAKGTFGTLIRAKGHVNSEKGILEFNYVDGIYEIKEITHNIEPSVCFIGEDLDKAGISMLFEE</sequence>
<dbReference type="PANTHER" id="PTHR13748:SF62">
    <property type="entry name" value="COBW DOMAIN-CONTAINING PROTEIN"/>
    <property type="match status" value="1"/>
</dbReference>